<proteinExistence type="predicted"/>
<dbReference type="Pfam" id="PF07411">
    <property type="entry name" value="DUF1508"/>
    <property type="match status" value="1"/>
</dbReference>
<gene>
    <name evidence="3" type="ORF">ACFFPI_06415</name>
</gene>
<dbReference type="InterPro" id="IPR036913">
    <property type="entry name" value="YegP-like_sf"/>
</dbReference>
<dbReference type="Proteomes" id="UP001589536">
    <property type="component" value="Unassembled WGS sequence"/>
</dbReference>
<dbReference type="SUPFAM" id="SSF160113">
    <property type="entry name" value="YegP-like"/>
    <property type="match status" value="1"/>
</dbReference>
<evidence type="ECO:0000256" key="1">
    <source>
        <dbReference type="SAM" id="MobiDB-lite"/>
    </source>
</evidence>
<dbReference type="InterPro" id="IPR010879">
    <property type="entry name" value="DUF1508"/>
</dbReference>
<organism evidence="3 4">
    <name type="scientific">Arthrobacter methylotrophus</name>
    <dbReference type="NCBI Taxonomy" id="121291"/>
    <lineage>
        <taxon>Bacteria</taxon>
        <taxon>Bacillati</taxon>
        <taxon>Actinomycetota</taxon>
        <taxon>Actinomycetes</taxon>
        <taxon>Micrococcales</taxon>
        <taxon>Micrococcaceae</taxon>
        <taxon>Arthrobacter</taxon>
    </lineage>
</organism>
<sequence>MTGMFELFIDEDTSFKFRLKAPDGTVVAISRSFPDKPAAVCGISDVREYAGMGLITDLCPEVPLRGTSPTPSVPAMRHAGPSVMPQLPVPPRRHNPLSQRDRTGRTWHTGTLVEAPCAGLAEVSS</sequence>
<reference evidence="3 4" key="1">
    <citation type="submission" date="2024-09" db="EMBL/GenBank/DDBJ databases">
        <authorList>
            <person name="Sun Q."/>
            <person name="Mori K."/>
        </authorList>
    </citation>
    <scope>NUCLEOTIDE SEQUENCE [LARGE SCALE GENOMIC DNA]</scope>
    <source>
        <strain evidence="3 4">JCM 13519</strain>
    </source>
</reference>
<evidence type="ECO:0000259" key="2">
    <source>
        <dbReference type="Pfam" id="PF07411"/>
    </source>
</evidence>
<dbReference type="Gene3D" id="2.30.29.80">
    <property type="match status" value="1"/>
</dbReference>
<dbReference type="RefSeq" id="WP_345045521.1">
    <property type="nucleotide sequence ID" value="NZ_BAABED010000001.1"/>
</dbReference>
<name>A0ABV5UQN8_9MICC</name>
<comment type="caution">
    <text evidence="3">The sequence shown here is derived from an EMBL/GenBank/DDBJ whole genome shotgun (WGS) entry which is preliminary data.</text>
</comment>
<evidence type="ECO:0000313" key="4">
    <source>
        <dbReference type="Proteomes" id="UP001589536"/>
    </source>
</evidence>
<dbReference type="EMBL" id="JBHMBH010000017">
    <property type="protein sequence ID" value="MFB9713785.1"/>
    <property type="molecule type" value="Genomic_DNA"/>
</dbReference>
<evidence type="ECO:0000313" key="3">
    <source>
        <dbReference type="EMBL" id="MFB9713785.1"/>
    </source>
</evidence>
<keyword evidence="4" id="KW-1185">Reference proteome</keyword>
<accession>A0ABV5UQN8</accession>
<feature type="domain" description="DUF1508" evidence="2">
    <location>
        <begin position="10"/>
        <end position="50"/>
    </location>
</feature>
<protein>
    <submittedName>
        <fullName evidence="3">YegP family protein</fullName>
    </submittedName>
</protein>
<feature type="region of interest" description="Disordered" evidence="1">
    <location>
        <begin position="66"/>
        <end position="110"/>
    </location>
</feature>